<evidence type="ECO:0000259" key="1">
    <source>
        <dbReference type="SMART" id="SM00382"/>
    </source>
</evidence>
<dbReference type="SUPFAM" id="SSF52540">
    <property type="entry name" value="P-loop containing nucleoside triphosphate hydrolases"/>
    <property type="match status" value="1"/>
</dbReference>
<dbReference type="Pfam" id="PF05621">
    <property type="entry name" value="TniB"/>
    <property type="match status" value="1"/>
</dbReference>
<feature type="domain" description="AAA+ ATPase" evidence="1">
    <location>
        <begin position="42"/>
        <end position="198"/>
    </location>
</feature>
<dbReference type="InterPro" id="IPR008868">
    <property type="entry name" value="TniB"/>
</dbReference>
<reference evidence="2 3" key="1">
    <citation type="submission" date="2007-11" db="EMBL/GenBank/DDBJ databases">
        <title>Complete sequence of chromosome of Shewanella baltica OS195.</title>
        <authorList>
            <consortium name="US DOE Joint Genome Institute"/>
            <person name="Copeland A."/>
            <person name="Lucas S."/>
            <person name="Lapidus A."/>
            <person name="Barry K."/>
            <person name="Glavina del Rio T."/>
            <person name="Dalin E."/>
            <person name="Tice H."/>
            <person name="Pitluck S."/>
            <person name="Chain P."/>
            <person name="Malfatti S."/>
            <person name="Shin M."/>
            <person name="Vergez L."/>
            <person name="Schmutz J."/>
            <person name="Larimer F."/>
            <person name="Land M."/>
            <person name="Hauser L."/>
            <person name="Kyrpides N."/>
            <person name="Kim E."/>
            <person name="Brettar I."/>
            <person name="Rodrigues J."/>
            <person name="Konstantinidis K."/>
            <person name="Klappenbach J."/>
            <person name="Hofle M."/>
            <person name="Tiedje J."/>
            <person name="Richardson P."/>
        </authorList>
    </citation>
    <scope>NUCLEOTIDE SEQUENCE [LARGE SCALE GENOMIC DNA]</scope>
    <source>
        <strain evidence="2 3">OS195</strain>
    </source>
</reference>
<organism evidence="2 3">
    <name type="scientific">Shewanella baltica (strain OS195)</name>
    <dbReference type="NCBI Taxonomy" id="399599"/>
    <lineage>
        <taxon>Bacteria</taxon>
        <taxon>Pseudomonadati</taxon>
        <taxon>Pseudomonadota</taxon>
        <taxon>Gammaproteobacteria</taxon>
        <taxon>Alteromonadales</taxon>
        <taxon>Shewanellaceae</taxon>
        <taxon>Shewanella</taxon>
    </lineage>
</organism>
<dbReference type="GeneID" id="11772374"/>
<name>A9L1Y5_SHEB9</name>
<accession>A9L1Y5</accession>
<dbReference type="HOGENOM" id="CLU_067529_0_0_6"/>
<dbReference type="Proteomes" id="UP000000770">
    <property type="component" value="Chromosome"/>
</dbReference>
<dbReference type="PANTHER" id="PTHR35894">
    <property type="entry name" value="GENERAL SECRETION PATHWAY PROTEIN A-RELATED"/>
    <property type="match status" value="1"/>
</dbReference>
<dbReference type="PANTHER" id="PTHR35894:SF1">
    <property type="entry name" value="PHOSPHORIBULOKINASE _ URIDINE KINASE FAMILY"/>
    <property type="match status" value="1"/>
</dbReference>
<dbReference type="InterPro" id="IPR003593">
    <property type="entry name" value="AAA+_ATPase"/>
</dbReference>
<protein>
    <submittedName>
        <fullName evidence="2">AAA ATPase</fullName>
    </submittedName>
</protein>
<dbReference type="AlphaFoldDB" id="A9L1Y5"/>
<dbReference type="RefSeq" id="WP_006087149.1">
    <property type="nucleotide sequence ID" value="NC_009997.1"/>
</dbReference>
<dbReference type="KEGG" id="sbn:Sbal195_2234"/>
<gene>
    <name evidence="2" type="ordered locus">Sbal195_2234</name>
</gene>
<dbReference type="EMBL" id="CP000891">
    <property type="protein sequence ID" value="ABX49403.1"/>
    <property type="molecule type" value="Genomic_DNA"/>
</dbReference>
<proteinExistence type="predicted"/>
<dbReference type="InterPro" id="IPR027417">
    <property type="entry name" value="P-loop_NTPase"/>
</dbReference>
<dbReference type="InterPro" id="IPR052026">
    <property type="entry name" value="ExeA_AAA_ATPase_DNA-bind"/>
</dbReference>
<evidence type="ECO:0000313" key="2">
    <source>
        <dbReference type="EMBL" id="ABX49403.1"/>
    </source>
</evidence>
<dbReference type="SMART" id="SM00382">
    <property type="entry name" value="AAA"/>
    <property type="match status" value="1"/>
</dbReference>
<evidence type="ECO:0000313" key="3">
    <source>
        <dbReference type="Proteomes" id="UP000000770"/>
    </source>
</evidence>
<sequence length="304" mass="34043">MDHYQPQRKPITTAFLSRSVYHFECNAVIAALERSLKTTGLNPTGLMIVGDSGLGKSTALRLFEQRFSRPATETHSYKTVANVVTPVDASVKSLCSALLKVLGCPTPDRGTANSMFTRITTLIHELDTKIIIFDEIQHLTERNAQKKTRPVINLVKNLMTETNCPVVLVGMPDATELLSMDPQLARRFSKSVTLKPFSMTDELITEEYTAYDLYVSFLHSIASFMPIKTINLIDPNVARRLLAASRGKISIIIKILEFVIENSLDGKKATLLDFSTAFRDIADHDISHCPFLITSNQLEKWYFS</sequence>
<dbReference type="Gene3D" id="3.40.50.300">
    <property type="entry name" value="P-loop containing nucleotide triphosphate hydrolases"/>
    <property type="match status" value="1"/>
</dbReference>